<organism evidence="6 7">
    <name type="scientific">Cafeteria roenbergensis virus (strain BV-PW1)</name>
    <name type="common">CroV</name>
    <dbReference type="NCBI Taxonomy" id="693272"/>
    <lineage>
        <taxon>Viruses</taxon>
        <taxon>Varidnaviria</taxon>
        <taxon>Bamfordvirae</taxon>
        <taxon>Nucleocytoviricota</taxon>
        <taxon>Megaviricetes</taxon>
        <taxon>Imitervirales</taxon>
        <taxon>Mimiviridae</taxon>
        <taxon>Aliimimivirinae</taxon>
        <taxon>Rheavirus</taxon>
        <taxon>Rheavirus sinusmexicani</taxon>
    </lineage>
</organism>
<dbReference type="InterPro" id="IPR003406">
    <property type="entry name" value="Glyco_trans_14"/>
</dbReference>
<accession>E3T4Y7</accession>
<dbReference type="EMBL" id="GU244497">
    <property type="protein sequence ID" value="ADO67250.1"/>
    <property type="molecule type" value="Genomic_DNA"/>
</dbReference>
<evidence type="ECO:0000256" key="5">
    <source>
        <dbReference type="ARBA" id="ARBA00023180"/>
    </source>
</evidence>
<dbReference type="PANTHER" id="PTHR31042:SF8">
    <property type="entry name" value="CORE-2_I-BRANCHING BETA-1,6-N-ACETYLGLUCOSAMINYLTRANSFERASE FAMILY PROTEIN"/>
    <property type="match status" value="1"/>
</dbReference>
<dbReference type="KEGG" id="vg:9887619"/>
<proteinExistence type="predicted"/>
<dbReference type="GO" id="GO:0016020">
    <property type="term" value="C:membrane"/>
    <property type="evidence" value="ECO:0007669"/>
    <property type="project" value="UniProtKB-SubCell"/>
</dbReference>
<evidence type="ECO:0000313" key="6">
    <source>
        <dbReference type="EMBL" id="ADO67250.1"/>
    </source>
</evidence>
<organismHost>
    <name type="scientific">Cafeteria roenbergensis</name>
    <name type="common">Marine flagellate</name>
    <dbReference type="NCBI Taxonomy" id="33653"/>
</organismHost>
<dbReference type="GeneID" id="9887619"/>
<evidence type="ECO:0000256" key="3">
    <source>
        <dbReference type="ARBA" id="ARBA00022679"/>
    </source>
</evidence>
<protein>
    <submittedName>
        <fullName evidence="6">Uncharacterized protein</fullName>
    </submittedName>
</protein>
<keyword evidence="4" id="KW-0472">Membrane</keyword>
<dbReference type="GO" id="GO:0016757">
    <property type="term" value="F:glycosyltransferase activity"/>
    <property type="evidence" value="ECO:0007669"/>
    <property type="project" value="UniProtKB-KW"/>
</dbReference>
<keyword evidence="3" id="KW-0808">Transferase</keyword>
<keyword evidence="5" id="KW-0325">Glycoprotein</keyword>
<evidence type="ECO:0000256" key="2">
    <source>
        <dbReference type="ARBA" id="ARBA00022676"/>
    </source>
</evidence>
<dbReference type="InterPro" id="IPR044174">
    <property type="entry name" value="BC10-like"/>
</dbReference>
<dbReference type="RefSeq" id="YP_003969849.1">
    <property type="nucleotide sequence ID" value="NC_014637.1"/>
</dbReference>
<evidence type="ECO:0000256" key="1">
    <source>
        <dbReference type="ARBA" id="ARBA00004606"/>
    </source>
</evidence>
<sequence length="867" mass="101448">MNSNPYSTYIYYIINNKRFSMVDANEWQTAIMNNEELPWIKRFTLKYKLTENDLQVIQMYNQATQKSATFIINSPVINQILNPSLQQPLDSTTDNKILFMFLGGLPSVNNKNWEKFMTTTDKSKYMIVTHPINLPYKIENYWMKYNDNILVVNNKHHVKTKWATRSLVDATILMMQYALEKVGNIFKKIVLIDGSSMPLYNFNVMYKELCSDNKSWFSIGGDGYARNYMIKPYKYMGGPFDINDVAFGSQWFSLDRKHLSYFIKLDDFEKSYEIKINKEGDKKLNKCGTNYIESKYKELQDNLDAMFSNYNNDIDDKYCGGVDEVFFHVVVKNNVGSNINENFKLGEFNDLKKRSRMDFLNINTDYDNSRSLMYNIYVNNNKAVDGIWISDEFKINTDNIQKMYIFYKDTIEGETIYYMSNNKGKIIKINQNTKDKLCSGEITNVDQFGGNYNHTDGTTCKVGEKQGIQLKNKYGISTTYTDWTHVSLSPDNVLRGLKLKYFYNNYSHINIDKLIKDNDTQKVINLPEIDIKDKNLSYDFLMGPPWHPLEYYKLNLIQIANGYNLFKKLHIMEKLLDDNYWTNIVINCFEYMSDILKKESVKMKDGYYIPDKTYENTKLKYGYDLNNINLNNALKYGALFIRKVKTLDFKYMDNLLKLSEYVPKSTSSAIINSNISIFRFSKNKIPLENIKSIDNQQSGHIKPPLQNVILNFGPKIISTITKAELIAQAVSELNPDGLKSTQSRVWVPLIWKALNLSGYNVPPHWLKLHLEKDKDYHTFNIKAKELSELKGWSEYAMAVLTYPLVETELKQFKIDDNNFDNQNVINLSNKFKKSYIGKDFTKYKMAMYLKYLKYKQKYIALKQKLSP</sequence>
<gene>
    <name evidence="6" type="ORF">crov217</name>
</gene>
<comment type="subcellular location">
    <subcellularLocation>
        <location evidence="1">Membrane</location>
        <topology evidence="1">Single-pass type II membrane protein</topology>
    </subcellularLocation>
</comment>
<dbReference type="Proteomes" id="UP000029781">
    <property type="component" value="Segment"/>
</dbReference>
<keyword evidence="2" id="KW-0328">Glycosyltransferase</keyword>
<dbReference type="PANTHER" id="PTHR31042">
    <property type="entry name" value="CORE-2/I-BRANCHING BETA-1,6-N-ACETYLGLUCOSAMINYLTRANSFERASE FAMILY PROTEIN-RELATED"/>
    <property type="match status" value="1"/>
</dbReference>
<evidence type="ECO:0000256" key="4">
    <source>
        <dbReference type="ARBA" id="ARBA00023136"/>
    </source>
</evidence>
<name>E3T4Y7_CROVB</name>
<dbReference type="Pfam" id="PF02485">
    <property type="entry name" value="Branch"/>
    <property type="match status" value="1"/>
</dbReference>
<keyword evidence="7" id="KW-1185">Reference proteome</keyword>
<evidence type="ECO:0000313" key="7">
    <source>
        <dbReference type="Proteomes" id="UP000029781"/>
    </source>
</evidence>
<reference evidence="6 7" key="1">
    <citation type="journal article" date="2010" name="Proc. Natl. Acad. Sci. U.S.A.">
        <title>Giant virus with a remarkable complement of genes infects marine zooplankton.</title>
        <authorList>
            <person name="Fischer M.G."/>
            <person name="Allen M.J."/>
            <person name="Wilson W.H."/>
            <person name="Suttle C.A."/>
        </authorList>
    </citation>
    <scope>NUCLEOTIDE SEQUENCE [LARGE SCALE GENOMIC DNA]</scope>
    <source>
        <strain evidence="6 7">BV-PW1</strain>
    </source>
</reference>